<dbReference type="PRINTS" id="PR00184">
    <property type="entry name" value="NEISSPPORIN"/>
</dbReference>
<evidence type="ECO:0000256" key="1">
    <source>
        <dbReference type="ARBA" id="ARBA00004571"/>
    </source>
</evidence>
<dbReference type="SUPFAM" id="SSF56935">
    <property type="entry name" value="Porins"/>
    <property type="match status" value="1"/>
</dbReference>
<organism evidence="13">
    <name type="scientific">Cupriavidus pinatubonensis (strain JMP 134 / LMG 1197)</name>
    <name type="common">Cupriavidus necator (strain JMP 134)</name>
    <dbReference type="NCBI Taxonomy" id="264198"/>
    <lineage>
        <taxon>Bacteria</taxon>
        <taxon>Pseudomonadati</taxon>
        <taxon>Pseudomonadota</taxon>
        <taxon>Betaproteobacteria</taxon>
        <taxon>Burkholderiales</taxon>
        <taxon>Burkholderiaceae</taxon>
        <taxon>Cupriavidus</taxon>
    </lineage>
</organism>
<dbReference type="KEGG" id="reu:Reut_C6216"/>
<dbReference type="GO" id="GO:0015288">
    <property type="term" value="F:porin activity"/>
    <property type="evidence" value="ECO:0007669"/>
    <property type="project" value="UniProtKB-KW"/>
</dbReference>
<dbReference type="InterPro" id="IPR023614">
    <property type="entry name" value="Porin_dom_sf"/>
</dbReference>
<dbReference type="HOGENOM" id="CLU_038238_2_0_4"/>
<evidence type="ECO:0000256" key="2">
    <source>
        <dbReference type="ARBA" id="ARBA00011233"/>
    </source>
</evidence>
<reference evidence="13" key="1">
    <citation type="submission" date="2005-08" db="EMBL/GenBank/DDBJ databases">
        <title>Complete sequence of a megaplasmid of Ralstonia eutropha JMP134.</title>
        <authorList>
            <person name="Copeland A."/>
            <person name="Lucas S."/>
            <person name="Lapidus A."/>
            <person name="Barry K."/>
            <person name="Detter J.C."/>
            <person name="Glavina T."/>
            <person name="Hammon N."/>
            <person name="Israni S."/>
            <person name="Pitluck S."/>
            <person name="Goltsman E."/>
            <person name="Martinez M."/>
            <person name="Vergez L."/>
            <person name="Larimer F."/>
            <person name="Land M."/>
            <person name="Lykidis A."/>
            <person name="Richardson P."/>
        </authorList>
    </citation>
    <scope>NUCLEOTIDE SEQUENCE [LARGE SCALE GENOMIC DNA]</scope>
    <source>
        <strain evidence="13">JMP134</strain>
        <plasmid evidence="13">megaplasmid</plasmid>
    </source>
</reference>
<evidence type="ECO:0000256" key="10">
    <source>
        <dbReference type="ARBA" id="ARBA00023237"/>
    </source>
</evidence>
<dbReference type="PANTHER" id="PTHR34501:SF9">
    <property type="entry name" value="MAJOR OUTER MEMBRANE PROTEIN P.IA"/>
    <property type="match status" value="1"/>
</dbReference>
<accession>Q46MV0</accession>
<evidence type="ECO:0000256" key="4">
    <source>
        <dbReference type="ARBA" id="ARBA00022452"/>
    </source>
</evidence>
<evidence type="ECO:0000256" key="9">
    <source>
        <dbReference type="ARBA" id="ARBA00023136"/>
    </source>
</evidence>
<keyword evidence="6" id="KW-0732">Signal</keyword>
<dbReference type="Pfam" id="PF13609">
    <property type="entry name" value="Porin_4"/>
    <property type="match status" value="1"/>
</dbReference>
<proteinExistence type="predicted"/>
<dbReference type="GO" id="GO:0006811">
    <property type="term" value="P:monoatomic ion transport"/>
    <property type="evidence" value="ECO:0007669"/>
    <property type="project" value="UniProtKB-KW"/>
</dbReference>
<name>Q46MV0_CUPPJ</name>
<evidence type="ECO:0000313" key="13">
    <source>
        <dbReference type="EMBL" id="AAZ65525.1"/>
    </source>
</evidence>
<dbReference type="EMBL" id="CP000092">
    <property type="protein sequence ID" value="AAZ65525.1"/>
    <property type="molecule type" value="Genomic_DNA"/>
</dbReference>
<keyword evidence="11" id="KW-1133">Transmembrane helix</keyword>
<feature type="transmembrane region" description="Helical" evidence="11">
    <location>
        <begin position="29"/>
        <end position="54"/>
    </location>
</feature>
<keyword evidence="7" id="KW-0406">Ion transport</keyword>
<keyword evidence="10" id="KW-0998">Cell outer membrane</keyword>
<protein>
    <submittedName>
        <fullName evidence="13">Porin, Gram-negative type</fullName>
    </submittedName>
</protein>
<keyword evidence="13" id="KW-0614">Plasmid</keyword>
<dbReference type="GO" id="GO:0009279">
    <property type="term" value="C:cell outer membrane"/>
    <property type="evidence" value="ECO:0007669"/>
    <property type="project" value="UniProtKB-SubCell"/>
</dbReference>
<feature type="domain" description="Porin" evidence="12">
    <location>
        <begin position="32"/>
        <end position="372"/>
    </location>
</feature>
<dbReference type="AlphaFoldDB" id="Q46MV0"/>
<dbReference type="InterPro" id="IPR033900">
    <property type="entry name" value="Gram_neg_porin_domain"/>
</dbReference>
<evidence type="ECO:0000256" key="6">
    <source>
        <dbReference type="ARBA" id="ARBA00022729"/>
    </source>
</evidence>
<dbReference type="OrthoDB" id="8961834at2"/>
<evidence type="ECO:0000259" key="12">
    <source>
        <dbReference type="Pfam" id="PF13609"/>
    </source>
</evidence>
<gene>
    <name evidence="13" type="ordered locus">Reut_C6216</name>
</gene>
<dbReference type="Gene3D" id="2.40.160.10">
    <property type="entry name" value="Porin"/>
    <property type="match status" value="1"/>
</dbReference>
<keyword evidence="3" id="KW-0813">Transport</keyword>
<dbReference type="PANTHER" id="PTHR34501">
    <property type="entry name" value="PROTEIN YDDL-RELATED"/>
    <property type="match status" value="1"/>
</dbReference>
<comment type="subcellular location">
    <subcellularLocation>
        <location evidence="1">Cell outer membrane</location>
        <topology evidence="1">Multi-pass membrane protein</topology>
    </subcellularLocation>
</comment>
<keyword evidence="8" id="KW-0626">Porin</keyword>
<dbReference type="eggNOG" id="COG3203">
    <property type="taxonomic scope" value="Bacteria"/>
</dbReference>
<dbReference type="InterPro" id="IPR002299">
    <property type="entry name" value="Porin_Neis"/>
</dbReference>
<evidence type="ECO:0000256" key="5">
    <source>
        <dbReference type="ARBA" id="ARBA00022692"/>
    </source>
</evidence>
<keyword evidence="5 11" id="KW-0812">Transmembrane</keyword>
<dbReference type="CDD" id="cd00342">
    <property type="entry name" value="gram_neg_porins"/>
    <property type="match status" value="1"/>
</dbReference>
<evidence type="ECO:0000256" key="7">
    <source>
        <dbReference type="ARBA" id="ARBA00023065"/>
    </source>
</evidence>
<dbReference type="GO" id="GO:0046930">
    <property type="term" value="C:pore complex"/>
    <property type="evidence" value="ECO:0007669"/>
    <property type="project" value="UniProtKB-KW"/>
</dbReference>
<evidence type="ECO:0000256" key="8">
    <source>
        <dbReference type="ARBA" id="ARBA00023114"/>
    </source>
</evidence>
<sequence>MKWNQEVGGVQSVRGGGYQPPRRLGVRPIGIALAAIGMGMGGAAWAGLNLYGVLDVGLNYRSVAGVDPSTGRAAGALALASGNELTSRWGLIGEEDIGEGYKVAFKLESGFAADTGVANASVPFPQDTGSLFDRGATIGVVAPWGTVRLGRNWSSFFDGISAGDATGYMNFGSLANATFQNSSNFKPGEGFPGIASGTNSAVNGGLMYTWVNKSIKYMLPDQFYGFSGGVTYGLGGTPGSFSNKSTFTANLNWTDGKLGLASGYFDGKDPTGQTSNPWLRAYTIGVTYTWGTLKTGVNFAKFKNPTTGADQNYYYVGAAYQATPAWRLTADWLHLQDKQVSEAGADLYKIGAGYSFSKRTTLYVDVAYSNNKPKGMLGAGSNTSILASPATIGHNQLAVGAGIRTLF</sequence>
<evidence type="ECO:0000256" key="3">
    <source>
        <dbReference type="ARBA" id="ARBA00022448"/>
    </source>
</evidence>
<comment type="subunit">
    <text evidence="2">Homotrimer.</text>
</comment>
<keyword evidence="9 11" id="KW-0472">Membrane</keyword>
<keyword evidence="4" id="KW-1134">Transmembrane beta strand</keyword>
<evidence type="ECO:0000256" key="11">
    <source>
        <dbReference type="SAM" id="Phobius"/>
    </source>
</evidence>
<geneLocation type="plasmid" evidence="13">
    <name>megaplasmid</name>
</geneLocation>
<dbReference type="InterPro" id="IPR050298">
    <property type="entry name" value="Gram-neg_bact_OMP"/>
</dbReference>